<dbReference type="PANTHER" id="PTHR24409:SF295">
    <property type="entry name" value="AZ2-RELATED"/>
    <property type="match status" value="1"/>
</dbReference>
<evidence type="ECO:0000256" key="2">
    <source>
        <dbReference type="ARBA" id="ARBA00022737"/>
    </source>
</evidence>
<sequence length="236" mass="27661">LIKSKNLIREIRKNHKFYVTVSVNYMNKTFEKDPLFCPNGCGRSYKGANRKNNLKHHLNYACGINPQFQCTVCQKQFRKNQSLKYHMITDSINSMMELLNKICENNPVFCPNGCGHSYNGEYRKHNLKKHLMYSCGKNPQFPCTFCYKTFRHNQSLKYHLSTENTMMELLNKVIENDPVFCPNGCGHFYIGTHRKHNLKKHLIYACGKSPQFQCTVCLRKFVRKHTLKSHLLSIII</sequence>
<keyword evidence="2" id="KW-0677">Repeat</keyword>
<dbReference type="EMBL" id="VUJU01003254">
    <property type="protein sequence ID" value="KAF0758610.1"/>
    <property type="molecule type" value="Genomic_DNA"/>
</dbReference>
<feature type="domain" description="C2H2-type" evidence="6">
    <location>
        <begin position="68"/>
        <end position="91"/>
    </location>
</feature>
<dbReference type="SMART" id="SM00355">
    <property type="entry name" value="ZnF_C2H2"/>
    <property type="match status" value="3"/>
</dbReference>
<dbReference type="PROSITE" id="PS50157">
    <property type="entry name" value="ZINC_FINGER_C2H2_2"/>
    <property type="match status" value="1"/>
</dbReference>
<keyword evidence="3 5" id="KW-0863">Zinc-finger</keyword>
<dbReference type="Proteomes" id="UP000478052">
    <property type="component" value="Unassembled WGS sequence"/>
</dbReference>
<accession>A0A6G0YMQ2</accession>
<dbReference type="GO" id="GO:0008270">
    <property type="term" value="F:zinc ion binding"/>
    <property type="evidence" value="ECO:0007669"/>
    <property type="project" value="UniProtKB-KW"/>
</dbReference>
<evidence type="ECO:0000313" key="8">
    <source>
        <dbReference type="Proteomes" id="UP000478052"/>
    </source>
</evidence>
<dbReference type="InterPro" id="IPR013087">
    <property type="entry name" value="Znf_C2H2_type"/>
</dbReference>
<dbReference type="PANTHER" id="PTHR24409">
    <property type="entry name" value="ZINC FINGER PROTEIN 142"/>
    <property type="match status" value="1"/>
</dbReference>
<evidence type="ECO:0000256" key="4">
    <source>
        <dbReference type="ARBA" id="ARBA00022833"/>
    </source>
</evidence>
<gene>
    <name evidence="7" type="ORF">FWK35_00020345</name>
</gene>
<comment type="caution">
    <text evidence="7">The sequence shown here is derived from an EMBL/GenBank/DDBJ whole genome shotgun (WGS) entry which is preliminary data.</text>
</comment>
<dbReference type="GO" id="GO:0000977">
    <property type="term" value="F:RNA polymerase II transcription regulatory region sequence-specific DNA binding"/>
    <property type="evidence" value="ECO:0007669"/>
    <property type="project" value="TreeGrafter"/>
</dbReference>
<dbReference type="SUPFAM" id="SSF57667">
    <property type="entry name" value="beta-beta-alpha zinc fingers"/>
    <property type="match status" value="1"/>
</dbReference>
<dbReference type="GO" id="GO:0000981">
    <property type="term" value="F:DNA-binding transcription factor activity, RNA polymerase II-specific"/>
    <property type="evidence" value="ECO:0007669"/>
    <property type="project" value="TreeGrafter"/>
</dbReference>
<dbReference type="GO" id="GO:0005634">
    <property type="term" value="C:nucleus"/>
    <property type="evidence" value="ECO:0007669"/>
    <property type="project" value="TreeGrafter"/>
</dbReference>
<organism evidence="7 8">
    <name type="scientific">Aphis craccivora</name>
    <name type="common">Cowpea aphid</name>
    <dbReference type="NCBI Taxonomy" id="307492"/>
    <lineage>
        <taxon>Eukaryota</taxon>
        <taxon>Metazoa</taxon>
        <taxon>Ecdysozoa</taxon>
        <taxon>Arthropoda</taxon>
        <taxon>Hexapoda</taxon>
        <taxon>Insecta</taxon>
        <taxon>Pterygota</taxon>
        <taxon>Neoptera</taxon>
        <taxon>Paraneoptera</taxon>
        <taxon>Hemiptera</taxon>
        <taxon>Sternorrhyncha</taxon>
        <taxon>Aphidomorpha</taxon>
        <taxon>Aphidoidea</taxon>
        <taxon>Aphididae</taxon>
        <taxon>Aphidini</taxon>
        <taxon>Aphis</taxon>
        <taxon>Aphis</taxon>
    </lineage>
</organism>
<dbReference type="InterPro" id="IPR036236">
    <property type="entry name" value="Znf_C2H2_sf"/>
</dbReference>
<dbReference type="Gene3D" id="3.30.160.60">
    <property type="entry name" value="Classic Zinc Finger"/>
    <property type="match status" value="3"/>
</dbReference>
<reference evidence="7 8" key="1">
    <citation type="submission" date="2019-08" db="EMBL/GenBank/DDBJ databases">
        <title>Whole genome of Aphis craccivora.</title>
        <authorList>
            <person name="Voronova N.V."/>
            <person name="Shulinski R.S."/>
            <person name="Bandarenka Y.V."/>
            <person name="Zhorov D.G."/>
            <person name="Warner D."/>
        </authorList>
    </citation>
    <scope>NUCLEOTIDE SEQUENCE [LARGE SCALE GENOMIC DNA]</scope>
    <source>
        <strain evidence="7">180601</strain>
        <tissue evidence="7">Whole Body</tissue>
    </source>
</reference>
<keyword evidence="1" id="KW-0479">Metal-binding</keyword>
<name>A0A6G0YMQ2_APHCR</name>
<dbReference type="Pfam" id="PF00096">
    <property type="entry name" value="zf-C2H2"/>
    <property type="match status" value="2"/>
</dbReference>
<protein>
    <submittedName>
        <fullName evidence="7">Gastrula zinc finger protein XlCGF26.1-like</fullName>
    </submittedName>
</protein>
<evidence type="ECO:0000256" key="3">
    <source>
        <dbReference type="ARBA" id="ARBA00022771"/>
    </source>
</evidence>
<evidence type="ECO:0000256" key="1">
    <source>
        <dbReference type="ARBA" id="ARBA00022723"/>
    </source>
</evidence>
<dbReference type="OrthoDB" id="10004641at2759"/>
<feature type="non-terminal residue" evidence="7">
    <location>
        <position position="1"/>
    </location>
</feature>
<keyword evidence="4" id="KW-0862">Zinc</keyword>
<evidence type="ECO:0000259" key="6">
    <source>
        <dbReference type="PROSITE" id="PS50157"/>
    </source>
</evidence>
<evidence type="ECO:0000256" key="5">
    <source>
        <dbReference type="PROSITE-ProRule" id="PRU00042"/>
    </source>
</evidence>
<evidence type="ECO:0000313" key="7">
    <source>
        <dbReference type="EMBL" id="KAF0758610.1"/>
    </source>
</evidence>
<keyword evidence="8" id="KW-1185">Reference proteome</keyword>
<dbReference type="AlphaFoldDB" id="A0A6G0YMQ2"/>
<proteinExistence type="predicted"/>